<gene>
    <name evidence="2" type="ORF">LIER_24358</name>
</gene>
<dbReference type="PANTHER" id="PTHR34222:SF94">
    <property type="entry name" value="CCHC-TYPE DOMAIN-CONTAINING PROTEIN"/>
    <property type="match status" value="1"/>
</dbReference>
<organism evidence="2 3">
    <name type="scientific">Lithospermum erythrorhizon</name>
    <name type="common">Purple gromwell</name>
    <name type="synonym">Lithospermum officinale var. erythrorhizon</name>
    <dbReference type="NCBI Taxonomy" id="34254"/>
    <lineage>
        <taxon>Eukaryota</taxon>
        <taxon>Viridiplantae</taxon>
        <taxon>Streptophyta</taxon>
        <taxon>Embryophyta</taxon>
        <taxon>Tracheophyta</taxon>
        <taxon>Spermatophyta</taxon>
        <taxon>Magnoliopsida</taxon>
        <taxon>eudicotyledons</taxon>
        <taxon>Gunneridae</taxon>
        <taxon>Pentapetalae</taxon>
        <taxon>asterids</taxon>
        <taxon>lamiids</taxon>
        <taxon>Boraginales</taxon>
        <taxon>Boraginaceae</taxon>
        <taxon>Boraginoideae</taxon>
        <taxon>Lithospermeae</taxon>
        <taxon>Lithospermum</taxon>
    </lineage>
</organism>
<comment type="caution">
    <text evidence="2">The sequence shown here is derived from an EMBL/GenBank/DDBJ whole genome shotgun (WGS) entry which is preliminary data.</text>
</comment>
<proteinExistence type="predicted"/>
<keyword evidence="3" id="KW-1185">Reference proteome</keyword>
<name>A0AAV3R2A8_LITER</name>
<dbReference type="AlphaFoldDB" id="A0AAV3R2A8"/>
<evidence type="ECO:0008006" key="4">
    <source>
        <dbReference type="Google" id="ProtNLM"/>
    </source>
</evidence>
<dbReference type="Proteomes" id="UP001454036">
    <property type="component" value="Unassembled WGS sequence"/>
</dbReference>
<sequence length="191" mass="22147">MLIAWILRSIEPRLALSVPYFEEAKPLWDYLAKRFSVANGPRLQQLRVDIMHCRQTKELLHQFQVGIDDEFYGIVCSNLLSRLPLPSLDEAYTVLSQDVDSKALARDKEISSSLPVHSFSIQAAPTPAAPYLDRAERAKLMCTHCRQRGHDTTTCFKIHDYPDWWEERNKKGKSATRTAPVRGRRQDYFRR</sequence>
<accession>A0AAV3R2A8</accession>
<evidence type="ECO:0000313" key="2">
    <source>
        <dbReference type="EMBL" id="GAA0169995.1"/>
    </source>
</evidence>
<feature type="region of interest" description="Disordered" evidence="1">
    <location>
        <begin position="169"/>
        <end position="191"/>
    </location>
</feature>
<evidence type="ECO:0000256" key="1">
    <source>
        <dbReference type="SAM" id="MobiDB-lite"/>
    </source>
</evidence>
<reference evidence="2 3" key="1">
    <citation type="submission" date="2024-01" db="EMBL/GenBank/DDBJ databases">
        <title>The complete chloroplast genome sequence of Lithospermum erythrorhizon: insights into the phylogenetic relationship among Boraginaceae species and the maternal lineages of purple gromwells.</title>
        <authorList>
            <person name="Okada T."/>
            <person name="Watanabe K."/>
        </authorList>
    </citation>
    <scope>NUCLEOTIDE SEQUENCE [LARGE SCALE GENOMIC DNA]</scope>
</reference>
<protein>
    <recommendedName>
        <fullName evidence="4">Retrotransposon gag domain-containing protein</fullName>
    </recommendedName>
</protein>
<dbReference type="PANTHER" id="PTHR34222">
    <property type="entry name" value="GAG_PRE-INTEGRS DOMAIN-CONTAINING PROTEIN"/>
    <property type="match status" value="1"/>
</dbReference>
<evidence type="ECO:0000313" key="3">
    <source>
        <dbReference type="Proteomes" id="UP001454036"/>
    </source>
</evidence>
<dbReference type="EMBL" id="BAABME010007059">
    <property type="protein sequence ID" value="GAA0169995.1"/>
    <property type="molecule type" value="Genomic_DNA"/>
</dbReference>